<evidence type="ECO:0000313" key="1">
    <source>
        <dbReference type="EMBL" id="MBW87464.1"/>
    </source>
</evidence>
<protein>
    <submittedName>
        <fullName evidence="1">Uncharacterized protein</fullName>
    </submittedName>
</protein>
<reference evidence="1" key="1">
    <citation type="submission" date="2018-02" db="EMBL/GenBank/DDBJ databases">
        <title>Rhizophora mucronata_Transcriptome.</title>
        <authorList>
            <person name="Meera S.P."/>
            <person name="Sreeshan A."/>
            <person name="Augustine A."/>
        </authorList>
    </citation>
    <scope>NUCLEOTIDE SEQUENCE</scope>
    <source>
        <tissue evidence="1">Leaf</tissue>
    </source>
</reference>
<sequence>MKKLNMLYSHDYGSTNEIVFITSSFKSIAIVYEVHLKCLYWVSTTVITIK</sequence>
<organism evidence="1">
    <name type="scientific">Rhizophora mucronata</name>
    <name type="common">Asiatic mangrove</name>
    <dbReference type="NCBI Taxonomy" id="61149"/>
    <lineage>
        <taxon>Eukaryota</taxon>
        <taxon>Viridiplantae</taxon>
        <taxon>Streptophyta</taxon>
        <taxon>Embryophyta</taxon>
        <taxon>Tracheophyta</taxon>
        <taxon>Spermatophyta</taxon>
        <taxon>Magnoliopsida</taxon>
        <taxon>eudicotyledons</taxon>
        <taxon>Gunneridae</taxon>
        <taxon>Pentapetalae</taxon>
        <taxon>rosids</taxon>
        <taxon>fabids</taxon>
        <taxon>Malpighiales</taxon>
        <taxon>Rhizophoraceae</taxon>
        <taxon>Rhizophora</taxon>
    </lineage>
</organism>
<accession>A0A2P2J1W0</accession>
<proteinExistence type="predicted"/>
<dbReference type="EMBL" id="GGEC01006981">
    <property type="protein sequence ID" value="MBW87464.1"/>
    <property type="molecule type" value="Transcribed_RNA"/>
</dbReference>
<name>A0A2P2J1W0_RHIMU</name>
<dbReference type="AlphaFoldDB" id="A0A2P2J1W0"/>